<evidence type="ECO:0000259" key="8">
    <source>
        <dbReference type="Pfam" id="PF25967"/>
    </source>
</evidence>
<keyword evidence="3" id="KW-0175">Coiled coil</keyword>
<dbReference type="Gene3D" id="2.40.50.100">
    <property type="match status" value="1"/>
</dbReference>
<sequence>MHAFTLLETLAMTTLTRFLAILSLTALVAACGSDDTDPGQQMHANAGIPVDVAPVVSQRLTEWDSFTGRLEAPQTVSLRPRVSGYIEFVAFEEGEYVEQGETLFLIDNRAFKAEVERLTAQLEEAKSRYDLSVQSYDRVVKLRKTQAVSQEVLDERLAGKNQAFASINQTKAALDVARLNRGFARVEAPISGRVSRANITEGNYVTAGQSELTSIVSTHQLYAYFDIDEQTYLNYVSSDGKADSAVNDQAVAMRLANEQDYGHWGQIDFVDNQVNGNTGTLRVRAVFNNENGRLMPGLFTHLKLAGDTNEQGILIKEKAIGTDLNNKFVLVVNTDNKVEYRAVTLGDKVGSMRIIQSGLVAGDTIVVDGLQRVRPGAVVAPNQVDMGDKEALASLQNWQARVDNVTNLANVDALTGSVAGTGIN</sequence>
<feature type="domain" description="Multidrug resistance protein MdtA-like beta-barrel" evidence="7">
    <location>
        <begin position="248"/>
        <end position="305"/>
    </location>
</feature>
<evidence type="ECO:0000256" key="1">
    <source>
        <dbReference type="ARBA" id="ARBA00004519"/>
    </source>
</evidence>
<feature type="domain" description="Multidrug resistance protein MdtA-like barrel-sandwich hybrid" evidence="6">
    <location>
        <begin position="75"/>
        <end position="212"/>
    </location>
</feature>
<comment type="similarity">
    <text evidence="2">Belongs to the membrane fusion protein (MFP) (TC 8.A.1) family.</text>
</comment>
<dbReference type="InterPro" id="IPR058626">
    <property type="entry name" value="MdtA-like_b-barrel"/>
</dbReference>
<dbReference type="GO" id="GO:0022857">
    <property type="term" value="F:transmembrane transporter activity"/>
    <property type="evidence" value="ECO:0007669"/>
    <property type="project" value="InterPro"/>
</dbReference>
<feature type="chain" id="PRO_5003336814" evidence="4">
    <location>
        <begin position="29"/>
        <end position="424"/>
    </location>
</feature>
<dbReference type="InterPro" id="IPR058624">
    <property type="entry name" value="MdtA-like_HH"/>
</dbReference>
<dbReference type="Gene3D" id="2.40.420.20">
    <property type="match status" value="1"/>
</dbReference>
<feature type="signal peptide" evidence="4">
    <location>
        <begin position="1"/>
        <end position="28"/>
    </location>
</feature>
<protein>
    <submittedName>
        <fullName evidence="9">Membrane-fusion protein</fullName>
    </submittedName>
</protein>
<keyword evidence="10" id="KW-1185">Reference proteome</keyword>
<keyword evidence="4" id="KW-0732">Signal</keyword>
<evidence type="ECO:0000256" key="2">
    <source>
        <dbReference type="ARBA" id="ARBA00009477"/>
    </source>
</evidence>
<evidence type="ECO:0000259" key="7">
    <source>
        <dbReference type="Pfam" id="PF25944"/>
    </source>
</evidence>
<dbReference type="KEGG" id="alt:ambt_02340"/>
<dbReference type="AlphaFoldDB" id="F5ZBU3"/>
<dbReference type="EMBL" id="CP002339">
    <property type="protein sequence ID" value="AEF02022.1"/>
    <property type="molecule type" value="Genomic_DNA"/>
</dbReference>
<evidence type="ECO:0000313" key="10">
    <source>
        <dbReference type="Proteomes" id="UP000000683"/>
    </source>
</evidence>
<dbReference type="Gene3D" id="2.40.30.170">
    <property type="match status" value="1"/>
</dbReference>
<dbReference type="InterPro" id="IPR058627">
    <property type="entry name" value="MdtA-like_C"/>
</dbReference>
<evidence type="ECO:0000259" key="5">
    <source>
        <dbReference type="Pfam" id="PF25876"/>
    </source>
</evidence>
<dbReference type="GO" id="GO:0046677">
    <property type="term" value="P:response to antibiotic"/>
    <property type="evidence" value="ECO:0007669"/>
    <property type="project" value="TreeGrafter"/>
</dbReference>
<dbReference type="Pfam" id="PF25917">
    <property type="entry name" value="BSH_RND"/>
    <property type="match status" value="1"/>
</dbReference>
<dbReference type="HOGENOM" id="CLU_018816_2_1_6"/>
<dbReference type="InterPro" id="IPR058625">
    <property type="entry name" value="MdtA-like_BSH"/>
</dbReference>
<comment type="subcellular location">
    <subcellularLocation>
        <location evidence="1">Cell inner membrane</location>
        <topology evidence="1">Lipid-anchor</topology>
    </subcellularLocation>
</comment>
<gene>
    <name evidence="9" type="ordered locus">ambt_02340</name>
</gene>
<feature type="coiled-coil region" evidence="3">
    <location>
        <begin position="108"/>
        <end position="135"/>
    </location>
</feature>
<dbReference type="InterPro" id="IPR006143">
    <property type="entry name" value="RND_pump_MFP"/>
</dbReference>
<reference evidence="9 10" key="1">
    <citation type="journal article" date="2011" name="J. Bacteriol.">
        <title>Complete genome sequence of the polycyclic aromatic hydrocarbon-degrading bacterium Alteromonas sp. strain SN2.</title>
        <authorList>
            <person name="Jin H.M."/>
            <person name="Jeong H."/>
            <person name="Moon E.J."/>
            <person name="Math R.K."/>
            <person name="Lee K."/>
            <person name="Kim H.J."/>
            <person name="Jeon C.O."/>
            <person name="Oh T.K."/>
            <person name="Kim J.F."/>
        </authorList>
    </citation>
    <scope>NUCLEOTIDE SEQUENCE [LARGE SCALE GENOMIC DNA]</scope>
    <source>
        <strain evidence="10">JCM 17741 / KACC 18427 / KCTC 11700BP / SN2</strain>
    </source>
</reference>
<dbReference type="SUPFAM" id="SSF111369">
    <property type="entry name" value="HlyD-like secretion proteins"/>
    <property type="match status" value="1"/>
</dbReference>
<dbReference type="PANTHER" id="PTHR30158:SF26">
    <property type="entry name" value="RESISTANCE-NODULATION-CELL DIVISION (RND) MULTIDRUG EFFLUX MEMBRANE FUSION PROTEIN MEXE"/>
    <property type="match status" value="1"/>
</dbReference>
<proteinExistence type="inferred from homology"/>
<evidence type="ECO:0000259" key="6">
    <source>
        <dbReference type="Pfam" id="PF25917"/>
    </source>
</evidence>
<dbReference type="GO" id="GO:0005886">
    <property type="term" value="C:plasma membrane"/>
    <property type="evidence" value="ECO:0007669"/>
    <property type="project" value="UniProtKB-SubCell"/>
</dbReference>
<dbReference type="NCBIfam" id="TIGR01730">
    <property type="entry name" value="RND_mfp"/>
    <property type="match status" value="1"/>
</dbReference>
<evidence type="ECO:0000256" key="4">
    <source>
        <dbReference type="SAM" id="SignalP"/>
    </source>
</evidence>
<dbReference type="Pfam" id="PF25876">
    <property type="entry name" value="HH_MFP_RND"/>
    <property type="match status" value="1"/>
</dbReference>
<dbReference type="FunFam" id="2.40.420.20:FF:000001">
    <property type="entry name" value="Efflux RND transporter periplasmic adaptor subunit"/>
    <property type="match status" value="1"/>
</dbReference>
<dbReference type="Pfam" id="PF25944">
    <property type="entry name" value="Beta-barrel_RND"/>
    <property type="match status" value="1"/>
</dbReference>
<evidence type="ECO:0000256" key="3">
    <source>
        <dbReference type="SAM" id="Coils"/>
    </source>
</evidence>
<name>F5ZBU3_ALTNA</name>
<feature type="domain" description="Multidrug resistance protein MdtA-like alpha-helical hairpin" evidence="5">
    <location>
        <begin position="116"/>
        <end position="180"/>
    </location>
</feature>
<dbReference type="PANTHER" id="PTHR30158">
    <property type="entry name" value="ACRA/E-RELATED COMPONENT OF DRUG EFFLUX TRANSPORTER"/>
    <property type="match status" value="1"/>
</dbReference>
<feature type="domain" description="Multidrug resistance protein MdtA-like C-terminal permuted SH3" evidence="8">
    <location>
        <begin position="313"/>
        <end position="372"/>
    </location>
</feature>
<organism evidence="9 10">
    <name type="scientific">Alteromonas naphthalenivorans</name>
    <dbReference type="NCBI Taxonomy" id="715451"/>
    <lineage>
        <taxon>Bacteria</taxon>
        <taxon>Pseudomonadati</taxon>
        <taxon>Pseudomonadota</taxon>
        <taxon>Gammaproteobacteria</taxon>
        <taxon>Alteromonadales</taxon>
        <taxon>Alteromonadaceae</taxon>
        <taxon>Alteromonas/Salinimonas group</taxon>
        <taxon>Alteromonas</taxon>
    </lineage>
</organism>
<dbReference type="eggNOG" id="COG0845">
    <property type="taxonomic scope" value="Bacteria"/>
</dbReference>
<dbReference type="Proteomes" id="UP000000683">
    <property type="component" value="Chromosome"/>
</dbReference>
<accession>F5ZBU3</accession>
<evidence type="ECO:0000313" key="9">
    <source>
        <dbReference type="EMBL" id="AEF02022.1"/>
    </source>
</evidence>
<dbReference type="Pfam" id="PF25967">
    <property type="entry name" value="RND-MFP_C"/>
    <property type="match status" value="1"/>
</dbReference>
<dbReference type="Gene3D" id="1.10.287.470">
    <property type="entry name" value="Helix hairpin bin"/>
    <property type="match status" value="1"/>
</dbReference>